<evidence type="ECO:0000313" key="3">
    <source>
        <dbReference type="Proteomes" id="UP001189429"/>
    </source>
</evidence>
<name>A0ABN9Q9J9_9DINO</name>
<evidence type="ECO:0000256" key="1">
    <source>
        <dbReference type="SAM" id="MobiDB-lite"/>
    </source>
</evidence>
<feature type="non-terminal residue" evidence="2">
    <location>
        <position position="1"/>
    </location>
</feature>
<protein>
    <submittedName>
        <fullName evidence="2">Uncharacterized protein</fullName>
    </submittedName>
</protein>
<feature type="region of interest" description="Disordered" evidence="1">
    <location>
        <begin position="29"/>
        <end position="52"/>
    </location>
</feature>
<accession>A0ABN9Q9J9</accession>
<sequence length="52" mass="5474">DVKGRVGGEAEFVTTVKNTFITVYMGLGEGGDARRRSKSATSALSRGRSAEP</sequence>
<keyword evidence="3" id="KW-1185">Reference proteome</keyword>
<gene>
    <name evidence="2" type="ORF">PCOR1329_LOCUS10001</name>
</gene>
<dbReference type="EMBL" id="CAUYUJ010002814">
    <property type="protein sequence ID" value="CAK0802491.1"/>
    <property type="molecule type" value="Genomic_DNA"/>
</dbReference>
<evidence type="ECO:0000313" key="2">
    <source>
        <dbReference type="EMBL" id="CAK0802491.1"/>
    </source>
</evidence>
<reference evidence="2" key="1">
    <citation type="submission" date="2023-10" db="EMBL/GenBank/DDBJ databases">
        <authorList>
            <person name="Chen Y."/>
            <person name="Shah S."/>
            <person name="Dougan E. K."/>
            <person name="Thang M."/>
            <person name="Chan C."/>
        </authorList>
    </citation>
    <scope>NUCLEOTIDE SEQUENCE [LARGE SCALE GENOMIC DNA]</scope>
</reference>
<proteinExistence type="predicted"/>
<organism evidence="2 3">
    <name type="scientific">Prorocentrum cordatum</name>
    <dbReference type="NCBI Taxonomy" id="2364126"/>
    <lineage>
        <taxon>Eukaryota</taxon>
        <taxon>Sar</taxon>
        <taxon>Alveolata</taxon>
        <taxon>Dinophyceae</taxon>
        <taxon>Prorocentrales</taxon>
        <taxon>Prorocentraceae</taxon>
        <taxon>Prorocentrum</taxon>
    </lineage>
</organism>
<comment type="caution">
    <text evidence="2">The sequence shown here is derived from an EMBL/GenBank/DDBJ whole genome shotgun (WGS) entry which is preliminary data.</text>
</comment>
<dbReference type="Proteomes" id="UP001189429">
    <property type="component" value="Unassembled WGS sequence"/>
</dbReference>